<feature type="compositionally biased region" description="Low complexity" evidence="1">
    <location>
        <begin position="195"/>
        <end position="221"/>
    </location>
</feature>
<keyword evidence="2" id="KW-1133">Transmembrane helix</keyword>
<organism evidence="4 5">
    <name type="scientific">Akanthomyces lecanii RCEF 1005</name>
    <dbReference type="NCBI Taxonomy" id="1081108"/>
    <lineage>
        <taxon>Eukaryota</taxon>
        <taxon>Fungi</taxon>
        <taxon>Dikarya</taxon>
        <taxon>Ascomycota</taxon>
        <taxon>Pezizomycotina</taxon>
        <taxon>Sordariomycetes</taxon>
        <taxon>Hypocreomycetidae</taxon>
        <taxon>Hypocreales</taxon>
        <taxon>Cordycipitaceae</taxon>
        <taxon>Akanthomyces</taxon>
        <taxon>Cordyceps confragosa</taxon>
    </lineage>
</organism>
<feature type="region of interest" description="Disordered" evidence="1">
    <location>
        <begin position="292"/>
        <end position="317"/>
    </location>
</feature>
<evidence type="ECO:0000256" key="2">
    <source>
        <dbReference type="SAM" id="Phobius"/>
    </source>
</evidence>
<feature type="signal peptide" evidence="3">
    <location>
        <begin position="1"/>
        <end position="27"/>
    </location>
</feature>
<sequence length="340" mass="34766">MLHYSRRSKANLIASSCLLIFAQPGASDDWTAEFVFPATTGYVMHNMDVMEVSYKSNYPNASLWCFCYNGKEDPANLVIMGVYKNAKPLDGYQDFQFDANFASDFCWYNLRNLDNEEKGLNGKPEMTAAPSTTADAPASTSATATSAPPASSAAPSGSSSGAPAGSSSGASAAPTTAGQGTNSATQTGGGGSQTTGGSDSSSASPKKGSDTDSSSTTTKPTAGESGSPPLNNSTVPLIGNGTMGGGESNYGAASPALSSGVIAGIVVGAVLGVLGILGFLGALWLVKRHRKGTLTRQSRMRERESKSAAFGTHGRFEVDGKSLPGELCGDNKPDLVELPG</sequence>
<protein>
    <submittedName>
        <fullName evidence="4">Uncharacterized protein</fullName>
    </submittedName>
</protein>
<keyword evidence="5" id="KW-1185">Reference proteome</keyword>
<keyword evidence="3" id="KW-0732">Signal</keyword>
<dbReference type="EMBL" id="AZHF01000002">
    <property type="protein sequence ID" value="OAA78798.1"/>
    <property type="molecule type" value="Genomic_DNA"/>
</dbReference>
<name>A0A162KRK1_CORDF</name>
<keyword evidence="2" id="KW-0812">Transmembrane</keyword>
<keyword evidence="2" id="KW-0472">Membrane</keyword>
<dbReference type="AlphaFoldDB" id="A0A162KRK1"/>
<dbReference type="STRING" id="1081108.A0A162KRK1"/>
<feature type="chain" id="PRO_5007836702" evidence="3">
    <location>
        <begin position="28"/>
        <end position="340"/>
    </location>
</feature>
<feature type="transmembrane region" description="Helical" evidence="2">
    <location>
        <begin position="261"/>
        <end position="286"/>
    </location>
</feature>
<reference evidence="4 5" key="1">
    <citation type="journal article" date="2016" name="Genome Biol. Evol.">
        <title>Divergent and convergent evolution of fungal pathogenicity.</title>
        <authorList>
            <person name="Shang Y."/>
            <person name="Xiao G."/>
            <person name="Zheng P."/>
            <person name="Cen K."/>
            <person name="Zhan S."/>
            <person name="Wang C."/>
        </authorList>
    </citation>
    <scope>NUCLEOTIDE SEQUENCE [LARGE SCALE GENOMIC DNA]</scope>
    <source>
        <strain evidence="4 5">RCEF 1005</strain>
    </source>
</reference>
<feature type="region of interest" description="Disordered" evidence="1">
    <location>
        <begin position="117"/>
        <end position="241"/>
    </location>
</feature>
<feature type="compositionally biased region" description="Low complexity" evidence="1">
    <location>
        <begin position="127"/>
        <end position="186"/>
    </location>
</feature>
<accession>A0A162KRK1</accession>
<dbReference type="Proteomes" id="UP000076881">
    <property type="component" value="Unassembled WGS sequence"/>
</dbReference>
<evidence type="ECO:0000313" key="5">
    <source>
        <dbReference type="Proteomes" id="UP000076881"/>
    </source>
</evidence>
<comment type="caution">
    <text evidence="4">The sequence shown here is derived from an EMBL/GenBank/DDBJ whole genome shotgun (WGS) entry which is preliminary data.</text>
</comment>
<evidence type="ECO:0000256" key="1">
    <source>
        <dbReference type="SAM" id="MobiDB-lite"/>
    </source>
</evidence>
<evidence type="ECO:0000256" key="3">
    <source>
        <dbReference type="SAM" id="SignalP"/>
    </source>
</evidence>
<gene>
    <name evidence="4" type="ORF">LEL_02284</name>
</gene>
<proteinExistence type="predicted"/>
<dbReference type="OrthoDB" id="5153192at2759"/>
<evidence type="ECO:0000313" key="4">
    <source>
        <dbReference type="EMBL" id="OAA78798.1"/>
    </source>
</evidence>